<dbReference type="InterPro" id="IPR011059">
    <property type="entry name" value="Metal-dep_hydrolase_composite"/>
</dbReference>
<proteinExistence type="inferred from homology"/>
<dbReference type="PANTHER" id="PTHR11113">
    <property type="entry name" value="N-ACETYLGLUCOSAMINE-6-PHOSPHATE DEACETYLASE"/>
    <property type="match status" value="1"/>
</dbReference>
<dbReference type="SUPFAM" id="SSF51338">
    <property type="entry name" value="Composite domain of metallo-dependent hydrolases"/>
    <property type="match status" value="1"/>
</dbReference>
<comment type="cofactor">
    <cofactor evidence="8">
        <name>a divalent metal cation</name>
        <dbReference type="ChEBI" id="CHEBI:60240"/>
    </cofactor>
    <text evidence="8">Binds 1 divalent metal cation per subunit.</text>
</comment>
<dbReference type="KEGG" id="sapp:SAC06_03180"/>
<evidence type="ECO:0000256" key="8">
    <source>
        <dbReference type="PIRSR" id="PIRSR038994-3"/>
    </source>
</evidence>
<sequence>MSTKLWRATLVLTDQLLEDGAVVFEGENILWVGPAADLPAEYSDVEDQTPAGTTYVTPGFIDVHCHGGGGCSFPDATEVAQVETAAAEHLKHGTTTMVASLVTAAQDVLVERARTLAQAAQNGTIRGIHFEGPFLSEARCGAQDPRFLTDPTPAAMAELMEAAGGYALSMTIAPERTMSPVGVEALGVLTQAGAIPSWGHTDGGIEVTDEAIAEGVAQLSRRRASVTHLFNGMRPLHHRDPGPISSYLRAAADGEVVVEMICDGVHLDPELVGNIMETVGRDNCVFVTDAMAAAGMADGEYVLGPQKVRVEHGVARLAHSDSLAGGTSHILDCVRVAVTRGRIDLVDAVFLGTAQGARLFGWNDRGELEVGRRSDLCALTEDLALVAVARGGELI</sequence>
<evidence type="ECO:0000256" key="2">
    <source>
        <dbReference type="ARBA" id="ARBA00022723"/>
    </source>
</evidence>
<feature type="binding site" evidence="8">
    <location>
        <position position="200"/>
    </location>
    <ligand>
        <name>Zn(2+)</name>
        <dbReference type="ChEBI" id="CHEBI:29105"/>
    </ligand>
</feature>
<protein>
    <submittedName>
        <fullName evidence="10">Amidohydrolase family protein</fullName>
    </submittedName>
</protein>
<dbReference type="Gene3D" id="3.20.20.140">
    <property type="entry name" value="Metal-dependent hydrolases"/>
    <property type="match status" value="1"/>
</dbReference>
<evidence type="ECO:0000256" key="4">
    <source>
        <dbReference type="ARBA" id="ARBA00023277"/>
    </source>
</evidence>
<dbReference type="GO" id="GO:0006046">
    <property type="term" value="P:N-acetylglucosamine catabolic process"/>
    <property type="evidence" value="ECO:0007669"/>
    <property type="project" value="TreeGrafter"/>
</dbReference>
<feature type="binding site" evidence="7">
    <location>
        <position position="266"/>
    </location>
    <ligand>
        <name>substrate</name>
    </ligand>
</feature>
<feature type="domain" description="Amidohydrolase-related" evidence="9">
    <location>
        <begin position="55"/>
        <end position="383"/>
    </location>
</feature>
<dbReference type="InterPro" id="IPR032466">
    <property type="entry name" value="Metal_Hydrolase"/>
</dbReference>
<evidence type="ECO:0000256" key="3">
    <source>
        <dbReference type="ARBA" id="ARBA00022801"/>
    </source>
</evidence>
<name>A0AAU7VB37_9ACTO</name>
<feature type="binding site" evidence="7">
    <location>
        <position position="142"/>
    </location>
    <ligand>
        <name>substrate</name>
    </ligand>
</feature>
<evidence type="ECO:0000256" key="6">
    <source>
        <dbReference type="PIRSR" id="PIRSR038994-1"/>
    </source>
</evidence>
<evidence type="ECO:0000256" key="1">
    <source>
        <dbReference type="ARBA" id="ARBA00010716"/>
    </source>
</evidence>
<keyword evidence="2 8" id="KW-0479">Metal-binding</keyword>
<keyword evidence="4 5" id="KW-0119">Carbohydrate metabolism</keyword>
<feature type="binding site" evidence="7">
    <location>
        <begin position="231"/>
        <end position="232"/>
    </location>
    <ligand>
        <name>substrate</name>
    </ligand>
</feature>
<feature type="binding site" evidence="7">
    <location>
        <position position="239"/>
    </location>
    <ligand>
        <name>substrate</name>
    </ligand>
</feature>
<dbReference type="SUPFAM" id="SSF51556">
    <property type="entry name" value="Metallo-dependent hydrolases"/>
    <property type="match status" value="1"/>
</dbReference>
<accession>A0AAU7VB37</accession>
<dbReference type="InterPro" id="IPR003764">
    <property type="entry name" value="GlcNAc_6-P_deAcase"/>
</dbReference>
<dbReference type="EMBL" id="CP138335">
    <property type="protein sequence ID" value="XBW08578.1"/>
    <property type="molecule type" value="Genomic_DNA"/>
</dbReference>
<feature type="binding site" evidence="7">
    <location>
        <begin position="323"/>
        <end position="325"/>
    </location>
    <ligand>
        <name>substrate</name>
    </ligand>
</feature>
<organism evidence="10">
    <name type="scientific">Scrofimicrobium appendicitidis</name>
    <dbReference type="NCBI Taxonomy" id="3079930"/>
    <lineage>
        <taxon>Bacteria</taxon>
        <taxon>Bacillati</taxon>
        <taxon>Actinomycetota</taxon>
        <taxon>Actinomycetes</taxon>
        <taxon>Actinomycetales</taxon>
        <taxon>Actinomycetaceae</taxon>
        <taxon>Scrofimicrobium</taxon>
    </lineage>
</organism>
<dbReference type="InterPro" id="IPR006680">
    <property type="entry name" value="Amidohydro-rel"/>
</dbReference>
<keyword evidence="3 5" id="KW-0378">Hydrolase</keyword>
<dbReference type="GO" id="GO:0008448">
    <property type="term" value="F:N-acetylglucosamine-6-phosphate deacetylase activity"/>
    <property type="evidence" value="ECO:0007669"/>
    <property type="project" value="InterPro"/>
</dbReference>
<feature type="binding site" evidence="8">
    <location>
        <position position="228"/>
    </location>
    <ligand>
        <name>Zn(2+)</name>
        <dbReference type="ChEBI" id="CHEBI:29105"/>
    </ligand>
</feature>
<feature type="binding site" evidence="8">
    <location>
        <position position="131"/>
    </location>
    <ligand>
        <name>Zn(2+)</name>
        <dbReference type="ChEBI" id="CHEBI:29105"/>
    </ligand>
</feature>
<dbReference type="AlphaFoldDB" id="A0AAU7VB37"/>
<dbReference type="Pfam" id="PF01979">
    <property type="entry name" value="Amidohydro_1"/>
    <property type="match status" value="1"/>
</dbReference>
<evidence type="ECO:0000313" key="10">
    <source>
        <dbReference type="EMBL" id="XBW08578.1"/>
    </source>
</evidence>
<dbReference type="Gene3D" id="2.30.40.10">
    <property type="entry name" value="Urease, subunit C, domain 1"/>
    <property type="match status" value="1"/>
</dbReference>
<dbReference type="RefSeq" id="WP_350258778.1">
    <property type="nucleotide sequence ID" value="NZ_CP138335.1"/>
</dbReference>
<evidence type="ECO:0000259" key="9">
    <source>
        <dbReference type="Pfam" id="PF01979"/>
    </source>
</evidence>
<dbReference type="PANTHER" id="PTHR11113:SF14">
    <property type="entry name" value="N-ACETYLGLUCOSAMINE-6-PHOSPHATE DEACETYLASE"/>
    <property type="match status" value="1"/>
</dbReference>
<evidence type="ECO:0000256" key="7">
    <source>
        <dbReference type="PIRSR" id="PIRSR038994-2"/>
    </source>
</evidence>
<dbReference type="GO" id="GO:0046872">
    <property type="term" value="F:metal ion binding"/>
    <property type="evidence" value="ECO:0007669"/>
    <property type="project" value="UniProtKB-KW"/>
</dbReference>
<comment type="similarity">
    <text evidence="1 5">Belongs to the metallo-dependent hydrolases superfamily. NagA family.</text>
</comment>
<feature type="active site" description="Proton donor/acceptor" evidence="6">
    <location>
        <position position="289"/>
    </location>
</feature>
<dbReference type="PIRSF" id="PIRSF038994">
    <property type="entry name" value="NagA"/>
    <property type="match status" value="1"/>
</dbReference>
<gene>
    <name evidence="10" type="ORF">SAC06_03180</name>
</gene>
<reference evidence="10" key="1">
    <citation type="submission" date="2023-11" db="EMBL/GenBank/DDBJ databases">
        <title>Scrofimicrobium hongkongense sp. nov., isolated from a patient with peritonitis.</title>
        <authorList>
            <person name="Lao H.Y."/>
            <person name="Wong A.Y.P."/>
            <person name="Ng T.L."/>
            <person name="Wong R.Y.L."/>
            <person name="Yau M.C.Y."/>
            <person name="Lam J.Y.W."/>
            <person name="Siu G.K.H."/>
        </authorList>
    </citation>
    <scope>NUCLEOTIDE SEQUENCE</scope>
    <source>
        <strain evidence="10">R131</strain>
    </source>
</reference>
<evidence type="ECO:0000256" key="5">
    <source>
        <dbReference type="PIRNR" id="PIRNR038994"/>
    </source>
</evidence>